<evidence type="ECO:0000313" key="1">
    <source>
        <dbReference type="EMBL" id="ATB30244.1"/>
    </source>
</evidence>
<accession>A0A250IEH6</accession>
<proteinExistence type="predicted"/>
<keyword evidence="2" id="KW-1185">Reference proteome</keyword>
<evidence type="ECO:0000313" key="2">
    <source>
        <dbReference type="Proteomes" id="UP000217289"/>
    </source>
</evidence>
<dbReference type="KEGG" id="mbd:MEBOL_003704"/>
<dbReference type="Proteomes" id="UP000217289">
    <property type="component" value="Chromosome"/>
</dbReference>
<dbReference type="AlphaFoldDB" id="A0A250IEH6"/>
<organism evidence="1 2">
    <name type="scientific">Melittangium boletus DSM 14713</name>
    <dbReference type="NCBI Taxonomy" id="1294270"/>
    <lineage>
        <taxon>Bacteria</taxon>
        <taxon>Pseudomonadati</taxon>
        <taxon>Myxococcota</taxon>
        <taxon>Myxococcia</taxon>
        <taxon>Myxococcales</taxon>
        <taxon>Cystobacterineae</taxon>
        <taxon>Archangiaceae</taxon>
        <taxon>Melittangium</taxon>
    </lineage>
</organism>
<sequence>MPGFGPFPTHSDALLAACPKLLSFDNAVATRPQSPHLSRYRNVPKEYCAWIYSTPQGQYEMSLVAMSSSQNVTRCRLPDHVLDHRFTPESLGYVFAIHNHPLGSELSEQDIGFIVEEARIHGLTVHTHEKEIDLGIAAFFSRSQNGGPPGCDGFYLYYPRTGELLKWTQSDQHDWSKRTYGRVTLSEKSTPPGFEITIEKAEE</sequence>
<name>A0A250IEH6_9BACT</name>
<gene>
    <name evidence="1" type="ORF">MEBOL_003704</name>
</gene>
<protein>
    <recommendedName>
        <fullName evidence="3">JAB domain-containing protein</fullName>
    </recommendedName>
</protein>
<dbReference type="EMBL" id="CP022163">
    <property type="protein sequence ID" value="ATB30244.1"/>
    <property type="molecule type" value="Genomic_DNA"/>
</dbReference>
<evidence type="ECO:0008006" key="3">
    <source>
        <dbReference type="Google" id="ProtNLM"/>
    </source>
</evidence>
<reference evidence="1 2" key="1">
    <citation type="submission" date="2017-06" db="EMBL/GenBank/DDBJ databases">
        <authorList>
            <person name="Kim H.J."/>
            <person name="Triplett B.A."/>
        </authorList>
    </citation>
    <scope>NUCLEOTIDE SEQUENCE [LARGE SCALE GENOMIC DNA]</scope>
    <source>
        <strain evidence="1 2">DSM 14713</strain>
    </source>
</reference>